<evidence type="ECO:0000313" key="3">
    <source>
        <dbReference type="Proteomes" id="UP000547510"/>
    </source>
</evidence>
<protein>
    <submittedName>
        <fullName evidence="2">Uncharacterized protein</fullName>
    </submittedName>
</protein>
<evidence type="ECO:0000313" key="2">
    <source>
        <dbReference type="EMBL" id="MBB5960678.1"/>
    </source>
</evidence>
<dbReference type="AlphaFoldDB" id="A0A841CX21"/>
<comment type="caution">
    <text evidence="2">The sequence shown here is derived from an EMBL/GenBank/DDBJ whole genome shotgun (WGS) entry which is preliminary data.</text>
</comment>
<feature type="compositionally biased region" description="Basic and acidic residues" evidence="1">
    <location>
        <begin position="1"/>
        <end position="26"/>
    </location>
</feature>
<dbReference type="RefSeq" id="WP_184699081.1">
    <property type="nucleotide sequence ID" value="NZ_JACHJN010000020.1"/>
</dbReference>
<organism evidence="2 3">
    <name type="scientific">Saccharothrix tamanrassetensis</name>
    <dbReference type="NCBI Taxonomy" id="1051531"/>
    <lineage>
        <taxon>Bacteria</taxon>
        <taxon>Bacillati</taxon>
        <taxon>Actinomycetota</taxon>
        <taxon>Actinomycetes</taxon>
        <taxon>Pseudonocardiales</taxon>
        <taxon>Pseudonocardiaceae</taxon>
        <taxon>Saccharothrix</taxon>
    </lineage>
</organism>
<evidence type="ECO:0000256" key="1">
    <source>
        <dbReference type="SAM" id="MobiDB-lite"/>
    </source>
</evidence>
<dbReference type="Proteomes" id="UP000547510">
    <property type="component" value="Unassembled WGS sequence"/>
</dbReference>
<keyword evidence="3" id="KW-1185">Reference proteome</keyword>
<feature type="compositionally biased region" description="Acidic residues" evidence="1">
    <location>
        <begin position="49"/>
        <end position="58"/>
    </location>
</feature>
<sequence>MAHEEPRSEQQEELDRFSPLDERADGSAEEASGPQFTRPDGGGAATDVEPTEIADDAGSDITAGPEQAAMRIEEGDEGSGRVG</sequence>
<feature type="region of interest" description="Disordered" evidence="1">
    <location>
        <begin position="1"/>
        <end position="83"/>
    </location>
</feature>
<gene>
    <name evidence="2" type="ORF">FHS29_007306</name>
</gene>
<accession>A0A841CX21</accession>
<proteinExistence type="predicted"/>
<name>A0A841CX21_9PSEU</name>
<dbReference type="EMBL" id="JACHJN010000020">
    <property type="protein sequence ID" value="MBB5960678.1"/>
    <property type="molecule type" value="Genomic_DNA"/>
</dbReference>
<reference evidence="2 3" key="1">
    <citation type="submission" date="2020-08" db="EMBL/GenBank/DDBJ databases">
        <title>Genomic Encyclopedia of Type Strains, Phase III (KMG-III): the genomes of soil and plant-associated and newly described type strains.</title>
        <authorList>
            <person name="Whitman W."/>
        </authorList>
    </citation>
    <scope>NUCLEOTIDE SEQUENCE [LARGE SCALE GENOMIC DNA]</scope>
    <source>
        <strain evidence="2 3">CECT 8640</strain>
    </source>
</reference>